<reference evidence="1 2" key="1">
    <citation type="submission" date="2017-06" db="EMBL/GenBank/DDBJ databases">
        <title>Comparative genomic analysis of Ambrosia Fusariam Clade fungi.</title>
        <authorList>
            <person name="Stajich J.E."/>
            <person name="Carrillo J."/>
            <person name="Kijimoto T."/>
            <person name="Eskalen A."/>
            <person name="O'Donnell K."/>
            <person name="Kasson M."/>
        </authorList>
    </citation>
    <scope>NUCLEOTIDE SEQUENCE [LARGE SCALE GENOMIC DNA]</scope>
    <source>
        <strain evidence="1 2">NRRL62584</strain>
    </source>
</reference>
<evidence type="ECO:0000313" key="2">
    <source>
        <dbReference type="Proteomes" id="UP000288168"/>
    </source>
</evidence>
<evidence type="ECO:0000313" key="1">
    <source>
        <dbReference type="EMBL" id="RSL65269.1"/>
    </source>
</evidence>
<gene>
    <name evidence="1" type="ORF">CEP54_004300</name>
</gene>
<dbReference type="AlphaFoldDB" id="A0A428QJ23"/>
<sequence length="66" mass="7505">MVVPPGIEPGTFSVLTRCHNQLDHGTVTPDVLQLNPYKFMITDTYKSRYGNLFQPRSPCNKTLKHT</sequence>
<organism evidence="1 2">
    <name type="scientific">Fusarium duplospermum</name>
    <dbReference type="NCBI Taxonomy" id="1325734"/>
    <lineage>
        <taxon>Eukaryota</taxon>
        <taxon>Fungi</taxon>
        <taxon>Dikarya</taxon>
        <taxon>Ascomycota</taxon>
        <taxon>Pezizomycotina</taxon>
        <taxon>Sordariomycetes</taxon>
        <taxon>Hypocreomycetidae</taxon>
        <taxon>Hypocreales</taxon>
        <taxon>Nectriaceae</taxon>
        <taxon>Fusarium</taxon>
        <taxon>Fusarium solani species complex</taxon>
    </lineage>
</organism>
<comment type="caution">
    <text evidence="1">The sequence shown here is derived from an EMBL/GenBank/DDBJ whole genome shotgun (WGS) entry which is preliminary data.</text>
</comment>
<protein>
    <submittedName>
        <fullName evidence="1">Uncharacterized protein</fullName>
    </submittedName>
</protein>
<dbReference type="Proteomes" id="UP000288168">
    <property type="component" value="Unassembled WGS sequence"/>
</dbReference>
<name>A0A428QJ23_9HYPO</name>
<accession>A0A428QJ23</accession>
<keyword evidence="2" id="KW-1185">Reference proteome</keyword>
<proteinExistence type="predicted"/>
<dbReference type="EMBL" id="NKCI01000030">
    <property type="protein sequence ID" value="RSL65269.1"/>
    <property type="molecule type" value="Genomic_DNA"/>
</dbReference>